<proteinExistence type="predicted"/>
<dbReference type="GO" id="GO:0006508">
    <property type="term" value="P:proteolysis"/>
    <property type="evidence" value="ECO:0007669"/>
    <property type="project" value="InterPro"/>
</dbReference>
<comment type="caution">
    <text evidence="3">The sequence shown here is derived from an EMBL/GenBank/DDBJ whole genome shotgun (WGS) entry which is preliminary data.</text>
</comment>
<dbReference type="PANTHER" id="PTHR43666:SF1">
    <property type="entry name" value="CONSERVED PROTEIN"/>
    <property type="match status" value="1"/>
</dbReference>
<evidence type="ECO:0000313" key="4">
    <source>
        <dbReference type="Proteomes" id="UP000305282"/>
    </source>
</evidence>
<feature type="region of interest" description="Disordered" evidence="1">
    <location>
        <begin position="124"/>
        <end position="153"/>
    </location>
</feature>
<dbReference type="InterPro" id="IPR045569">
    <property type="entry name" value="Metalloprtase-TldD/E_C"/>
</dbReference>
<evidence type="ECO:0000256" key="1">
    <source>
        <dbReference type="SAM" id="MobiDB-lite"/>
    </source>
</evidence>
<dbReference type="Pfam" id="PF19289">
    <property type="entry name" value="PmbA_TldD_3rd"/>
    <property type="match status" value="1"/>
</dbReference>
<dbReference type="OrthoDB" id="9763230at2"/>
<evidence type="ECO:0000313" key="3">
    <source>
        <dbReference type="EMBL" id="THJ74197.1"/>
    </source>
</evidence>
<dbReference type="AlphaFoldDB" id="A0A4S5EPA4"/>
<feature type="domain" description="Metalloprotease TldD/E C-terminal" evidence="2">
    <location>
        <begin position="271"/>
        <end position="502"/>
    </location>
</feature>
<feature type="compositionally biased region" description="Gly residues" evidence="1">
    <location>
        <begin position="141"/>
        <end position="153"/>
    </location>
</feature>
<dbReference type="PANTHER" id="PTHR43666">
    <property type="entry name" value="TLDD PROTEIN"/>
    <property type="match status" value="1"/>
</dbReference>
<evidence type="ECO:0000259" key="2">
    <source>
        <dbReference type="Pfam" id="PF19289"/>
    </source>
</evidence>
<protein>
    <submittedName>
        <fullName evidence="3">TldD/PmbA family protein</fullName>
    </submittedName>
</protein>
<sequence length="508" mass="53197">MSQVTGADATRADRAGSVPEAAHEIVERALALSRADGCVVIATESSSVNLRWATNTLTTNGASWDRSITVVSVVGRSFGVRTASTIDTPAGGRGARPGDVAHPTDADGLAELVRAAEDAAREAEDAEDYADLLGPTTAGLSTGGPGTGGGPVTAGGTFTDPATRTGTAVFATFARDLAEAFGSARAQGRRLFGFAQHDVTTTWLGTSTGLRLRHSQPTGSVEWNAKSGVPDGSVWHGQSTRDFTDVDVAATDAALRSRLAWCERSVELPAGRYETLLPPSAVADLMIDLYWSAAGRDAAEGRTVFSRPGGATRIGEAIGPAGLRLFSDPADPELATTPFVTAASSSSMSSVFDNGLALGATDWIRDGALAALVQTRASARATQSPVTPIIDNLILDAGGSASLEEMIASTRRGLLLTSLWYIRTVDPEVLLLTGLTRDGVYLVENGEVTGAVNNFRFNESPVDLLSRTAELGATTRTMAREWADWFTFTRMPPMRVPDFNMSSVSPAS</sequence>
<dbReference type="InterPro" id="IPR035068">
    <property type="entry name" value="TldD/PmbA_N"/>
</dbReference>
<dbReference type="EMBL" id="SSXH01000296">
    <property type="protein sequence ID" value="THJ74197.1"/>
    <property type="molecule type" value="Genomic_DNA"/>
</dbReference>
<dbReference type="Gene3D" id="3.30.2290.10">
    <property type="entry name" value="PmbA/TldD superfamily"/>
    <property type="match status" value="1"/>
</dbReference>
<dbReference type="InterPro" id="IPR036059">
    <property type="entry name" value="TldD/PmbA_sf"/>
</dbReference>
<reference evidence="3 4" key="1">
    <citation type="submission" date="2019-04" db="EMBL/GenBank/DDBJ databases">
        <title>Draft genome sequences for three unisolated Alnus-infective Frankia Sp+ strains, AgTrS, AiOr and AvVan, the first sequenced Frankia strains able to sporulate in-planta.</title>
        <authorList>
            <person name="Bethencourt L."/>
            <person name="Vautrin F."/>
            <person name="Taib N."/>
            <person name="Dubost A."/>
            <person name="Castro-Garcia L."/>
            <person name="Imbaud O."/>
            <person name="Abrouk D."/>
            <person name="Fournier P."/>
            <person name="Briolay J."/>
            <person name="Nguyen A."/>
            <person name="Normand P."/>
            <person name="Fernandez M.P."/>
            <person name="Brochier-Armanet C."/>
            <person name="Herrera-Belaroussi A."/>
        </authorList>
    </citation>
    <scope>NUCLEOTIDE SEQUENCE [LARGE SCALE GENOMIC DNA]</scope>
    <source>
        <strain evidence="3 4">AvVan</strain>
    </source>
</reference>
<gene>
    <name evidence="3" type="ORF">E7Y31_12895</name>
</gene>
<dbReference type="SUPFAM" id="SSF111283">
    <property type="entry name" value="Putative modulator of DNA gyrase, PmbA/TldD"/>
    <property type="match status" value="1"/>
</dbReference>
<dbReference type="RefSeq" id="WP_136448367.1">
    <property type="nucleotide sequence ID" value="NZ_SSXH01000296.1"/>
</dbReference>
<dbReference type="Proteomes" id="UP000305282">
    <property type="component" value="Unassembled WGS sequence"/>
</dbReference>
<feature type="compositionally biased region" description="Low complexity" evidence="1">
    <location>
        <begin position="131"/>
        <end position="140"/>
    </location>
</feature>
<organism evidence="3 4">
    <name type="scientific">Candidatus Frankia alpina</name>
    <dbReference type="NCBI Taxonomy" id="2699483"/>
    <lineage>
        <taxon>Bacteria</taxon>
        <taxon>Bacillati</taxon>
        <taxon>Actinomycetota</taxon>
        <taxon>Actinomycetes</taxon>
        <taxon>Frankiales</taxon>
        <taxon>Frankiaceae</taxon>
        <taxon>Frankia</taxon>
    </lineage>
</organism>
<accession>A0A4S5EPA4</accession>
<name>A0A4S5EPA4_9ACTN</name>
<keyword evidence="4" id="KW-1185">Reference proteome</keyword>
<dbReference type="GO" id="GO:0008237">
    <property type="term" value="F:metallopeptidase activity"/>
    <property type="evidence" value="ECO:0007669"/>
    <property type="project" value="InterPro"/>
</dbReference>